<dbReference type="PROSITE" id="PS00455">
    <property type="entry name" value="AMP_BINDING"/>
    <property type="match status" value="1"/>
</dbReference>
<dbReference type="Pfam" id="PF00501">
    <property type="entry name" value="AMP-binding"/>
    <property type="match status" value="1"/>
</dbReference>
<dbReference type="GO" id="GO:0071766">
    <property type="term" value="P:Actinobacterium-type cell wall biogenesis"/>
    <property type="evidence" value="ECO:0007669"/>
    <property type="project" value="UniProtKB-ARBA"/>
</dbReference>
<dbReference type="EMBL" id="QGHB01000004">
    <property type="protein sequence ID" value="PWK86912.1"/>
    <property type="molecule type" value="Genomic_DNA"/>
</dbReference>
<dbReference type="GO" id="GO:0006633">
    <property type="term" value="P:fatty acid biosynthetic process"/>
    <property type="evidence" value="ECO:0007669"/>
    <property type="project" value="TreeGrafter"/>
</dbReference>
<dbReference type="GO" id="GO:0005886">
    <property type="term" value="C:plasma membrane"/>
    <property type="evidence" value="ECO:0007669"/>
    <property type="project" value="TreeGrafter"/>
</dbReference>
<organism evidence="7 8">
    <name type="scientific">Lentzea atacamensis</name>
    <dbReference type="NCBI Taxonomy" id="531938"/>
    <lineage>
        <taxon>Bacteria</taxon>
        <taxon>Bacillati</taxon>
        <taxon>Actinomycetota</taxon>
        <taxon>Actinomycetes</taxon>
        <taxon>Pseudonocardiales</taxon>
        <taxon>Pseudonocardiaceae</taxon>
        <taxon>Lentzea</taxon>
    </lineage>
</organism>
<dbReference type="AlphaFoldDB" id="A0A316I933"/>
<dbReference type="CDD" id="cd05931">
    <property type="entry name" value="FAAL"/>
    <property type="match status" value="1"/>
</dbReference>
<dbReference type="GO" id="GO:0070566">
    <property type="term" value="F:adenylyltransferase activity"/>
    <property type="evidence" value="ECO:0007669"/>
    <property type="project" value="TreeGrafter"/>
</dbReference>
<dbReference type="InterPro" id="IPR042099">
    <property type="entry name" value="ANL_N_sf"/>
</dbReference>
<evidence type="ECO:0000313" key="8">
    <source>
        <dbReference type="Proteomes" id="UP000246005"/>
    </source>
</evidence>
<evidence type="ECO:0000259" key="5">
    <source>
        <dbReference type="Pfam" id="PF00501"/>
    </source>
</evidence>
<dbReference type="SUPFAM" id="SSF56801">
    <property type="entry name" value="Acetyl-CoA synthetase-like"/>
    <property type="match status" value="1"/>
</dbReference>
<accession>A0A316I933</accession>
<dbReference type="FunFam" id="3.40.50.12780:FF:000013">
    <property type="entry name" value="Long-chain-fatty-acid--AMP ligase FadD32"/>
    <property type="match status" value="1"/>
</dbReference>
<dbReference type="GO" id="GO:0016874">
    <property type="term" value="F:ligase activity"/>
    <property type="evidence" value="ECO:0007669"/>
    <property type="project" value="UniProtKB-KW"/>
</dbReference>
<reference evidence="7 8" key="1">
    <citation type="submission" date="2018-05" db="EMBL/GenBank/DDBJ databases">
        <title>Genomic Encyclopedia of Type Strains, Phase IV (KMG-IV): sequencing the most valuable type-strain genomes for metagenomic binning, comparative biology and taxonomic classification.</title>
        <authorList>
            <person name="Goeker M."/>
        </authorList>
    </citation>
    <scope>NUCLEOTIDE SEQUENCE [LARGE SCALE GENOMIC DNA]</scope>
    <source>
        <strain evidence="7 8">DSM 45480</strain>
    </source>
</reference>
<feature type="domain" description="AMP-binding enzyme C-terminal" evidence="6">
    <location>
        <begin position="499"/>
        <end position="593"/>
    </location>
</feature>
<evidence type="ECO:0000256" key="1">
    <source>
        <dbReference type="ARBA" id="ARBA00006432"/>
    </source>
</evidence>
<gene>
    <name evidence="7" type="ORF">C8D88_10473</name>
</gene>
<dbReference type="PANTHER" id="PTHR22754">
    <property type="entry name" value="DISCO-INTERACTING PROTEIN 2 DIP2 -RELATED"/>
    <property type="match status" value="1"/>
</dbReference>
<dbReference type="InterPro" id="IPR045851">
    <property type="entry name" value="AMP-bd_C_sf"/>
</dbReference>
<dbReference type="InterPro" id="IPR020845">
    <property type="entry name" value="AMP-binding_CS"/>
</dbReference>
<protein>
    <submittedName>
        <fullName evidence="7">Acyl-CoA synthetase (AMP-forming)/AMP-acid ligase II</fullName>
    </submittedName>
</protein>
<evidence type="ECO:0000256" key="4">
    <source>
        <dbReference type="ARBA" id="ARBA00023098"/>
    </source>
</evidence>
<evidence type="ECO:0000256" key="2">
    <source>
        <dbReference type="ARBA" id="ARBA00022598"/>
    </source>
</evidence>
<dbReference type="InterPro" id="IPR040097">
    <property type="entry name" value="FAAL/FAAC"/>
</dbReference>
<proteinExistence type="inferred from homology"/>
<dbReference type="Proteomes" id="UP000246005">
    <property type="component" value="Unassembled WGS sequence"/>
</dbReference>
<feature type="domain" description="AMP-dependent synthetase/ligase" evidence="5">
    <location>
        <begin position="59"/>
        <end position="458"/>
    </location>
</feature>
<keyword evidence="4" id="KW-0443">Lipid metabolism</keyword>
<sequence length="602" mass="64191">MRPAAVVARRGRTSVARPITAPPDLRNVRTARKSPAGGSWCAVSAETAADVVNLAELCRRQAELRGEERAFVFLESGVVESAALTYGELDRRARAIAVRLRSLVPPGSRALLCHPPGLEFVAAFLGCLYSGVVAVPAPPVRRAAGDARHTRLLSITTDCEPALLLSTSDTIAGVHALLGDRPIIPLPTDSITDDDAGWCEPDERNEIAYLQYTSGTTGRPKGVVLTHAGVLHNLALIVRGGSRPDEDLGRLAPTVSWLPVFHDMGLIGGVLQPLFLGQLSVLMSAQSFARVPANWLRAISRYGAEIAASPSLGYELCLRRVTDDQRDGLDLSRWRIAAISDEPLRASTIDRFAARFAPCGFRREAFFPSYGMAESTVLISGGPLDGQPVVRPFDSAALERGRVERASSGAGARSLVGCGEPDPSLEVVIADPETCVPLGPDEVGEILVSGPSIGAGYWNDPAGTERTFGAQVGDRRFLRTGNLGFLFEGQLFVTCRIPDLLDVDGRQLYPYDIEATAVDSHDAVRTACAVMDGADVVVFAEVDHRHRATLQDEIKYAVATAVHAVNGVVLSRVALMSPGTLPLTTSGKLRRAACRSLGLGGE</sequence>
<dbReference type="Gene3D" id="3.40.50.12780">
    <property type="entry name" value="N-terminal domain of ligase-like"/>
    <property type="match status" value="1"/>
</dbReference>
<dbReference type="PANTHER" id="PTHR22754:SF32">
    <property type="entry name" value="DISCO-INTERACTING PROTEIN 2"/>
    <property type="match status" value="1"/>
</dbReference>
<keyword evidence="3" id="KW-0276">Fatty acid metabolism</keyword>
<evidence type="ECO:0000256" key="3">
    <source>
        <dbReference type="ARBA" id="ARBA00022832"/>
    </source>
</evidence>
<dbReference type="Pfam" id="PF23024">
    <property type="entry name" value="AMP-dom_DIP2-like"/>
    <property type="match status" value="1"/>
</dbReference>
<dbReference type="InterPro" id="IPR025110">
    <property type="entry name" value="AMP-bd_C"/>
</dbReference>
<dbReference type="Gene3D" id="3.30.300.30">
    <property type="match status" value="1"/>
</dbReference>
<keyword evidence="2 7" id="KW-0436">Ligase</keyword>
<comment type="caution">
    <text evidence="7">The sequence shown here is derived from an EMBL/GenBank/DDBJ whole genome shotgun (WGS) entry which is preliminary data.</text>
</comment>
<comment type="similarity">
    <text evidence="1">Belongs to the ATP-dependent AMP-binding enzyme family.</text>
</comment>
<evidence type="ECO:0000259" key="6">
    <source>
        <dbReference type="Pfam" id="PF23024"/>
    </source>
</evidence>
<name>A0A316I933_9PSEU</name>
<evidence type="ECO:0000313" key="7">
    <source>
        <dbReference type="EMBL" id="PWK86912.1"/>
    </source>
</evidence>
<dbReference type="InterPro" id="IPR000873">
    <property type="entry name" value="AMP-dep_synth/lig_dom"/>
</dbReference>